<dbReference type="Proteomes" id="UP000314294">
    <property type="component" value="Unassembled WGS sequence"/>
</dbReference>
<comment type="caution">
    <text evidence="1">The sequence shown here is derived from an EMBL/GenBank/DDBJ whole genome shotgun (WGS) entry which is preliminary data.</text>
</comment>
<protein>
    <submittedName>
        <fullName evidence="1">Uncharacterized protein</fullName>
    </submittedName>
</protein>
<sequence length="90" mass="9967">MLNKELRDEAEALVKKVVVGRNTVPLGNVTLKQADTRVPLSLWREAAVINLATGTPVRVSHLRGTMSDYGFQLQSTLNTTVDVCAVFFFF</sequence>
<keyword evidence="2" id="KW-1185">Reference proteome</keyword>
<evidence type="ECO:0000313" key="2">
    <source>
        <dbReference type="Proteomes" id="UP000314294"/>
    </source>
</evidence>
<dbReference type="EMBL" id="SRLO01025831">
    <property type="protein sequence ID" value="TNN21794.1"/>
    <property type="molecule type" value="Genomic_DNA"/>
</dbReference>
<proteinExistence type="predicted"/>
<name>A0A4Z2DZ25_9TELE</name>
<organism evidence="1 2">
    <name type="scientific">Liparis tanakae</name>
    <name type="common">Tanaka's snailfish</name>
    <dbReference type="NCBI Taxonomy" id="230148"/>
    <lineage>
        <taxon>Eukaryota</taxon>
        <taxon>Metazoa</taxon>
        <taxon>Chordata</taxon>
        <taxon>Craniata</taxon>
        <taxon>Vertebrata</taxon>
        <taxon>Euteleostomi</taxon>
        <taxon>Actinopterygii</taxon>
        <taxon>Neopterygii</taxon>
        <taxon>Teleostei</taxon>
        <taxon>Neoteleostei</taxon>
        <taxon>Acanthomorphata</taxon>
        <taxon>Eupercaria</taxon>
        <taxon>Perciformes</taxon>
        <taxon>Cottioidei</taxon>
        <taxon>Cottales</taxon>
        <taxon>Liparidae</taxon>
        <taxon>Liparis</taxon>
    </lineage>
</organism>
<accession>A0A4Z2DZ25</accession>
<dbReference type="OrthoDB" id="8880272at2759"/>
<gene>
    <name evidence="1" type="ORF">EYF80_068094</name>
</gene>
<reference evidence="1 2" key="1">
    <citation type="submission" date="2019-03" db="EMBL/GenBank/DDBJ databases">
        <title>First draft genome of Liparis tanakae, snailfish: a comprehensive survey of snailfish specific genes.</title>
        <authorList>
            <person name="Kim W."/>
            <person name="Song I."/>
            <person name="Jeong J.-H."/>
            <person name="Kim D."/>
            <person name="Kim S."/>
            <person name="Ryu S."/>
            <person name="Song J.Y."/>
            <person name="Lee S.K."/>
        </authorList>
    </citation>
    <scope>NUCLEOTIDE SEQUENCE [LARGE SCALE GENOMIC DNA]</scope>
    <source>
        <tissue evidence="1">Muscle</tissue>
    </source>
</reference>
<dbReference type="AlphaFoldDB" id="A0A4Z2DZ25"/>
<evidence type="ECO:0000313" key="1">
    <source>
        <dbReference type="EMBL" id="TNN21794.1"/>
    </source>
</evidence>